<dbReference type="Gene3D" id="1.10.640.10">
    <property type="entry name" value="Haem peroxidase domain superfamily, animal type"/>
    <property type="match status" value="1"/>
</dbReference>
<keyword evidence="3" id="KW-1185">Reference proteome</keyword>
<dbReference type="AlphaFoldDB" id="A0A8S9ZV36"/>
<dbReference type="PANTHER" id="PTHR11475:SF22">
    <property type="entry name" value="PEROXIDASE SKPO-1"/>
    <property type="match status" value="1"/>
</dbReference>
<dbReference type="GO" id="GO:0020037">
    <property type="term" value="F:heme binding"/>
    <property type="evidence" value="ECO:0007669"/>
    <property type="project" value="InterPro"/>
</dbReference>
<dbReference type="EMBL" id="JABEBT010000023">
    <property type="protein sequence ID" value="KAF7637146.1"/>
    <property type="molecule type" value="Genomic_DNA"/>
</dbReference>
<gene>
    <name evidence="2" type="ORF">Mgra_00003535</name>
</gene>
<sequence>MIKIFFTDYYIKRARLPNIQQCIPQSENFVIVLGMMAVPSKKPQRLAPAVTEELFDISDMGSINIQRGRDQGLRPYNDYRELCRLKRLTSFQEWPEVLEPEVRDRVAALYSGVDDIDLYVGGLLEAPIDNSLLGPTFSCIIGDQFRRIRDADRCDCVLLPKSGVFTQAQVASIQRTTLAFCICATGEDFERINPNAFIVENGYIIL</sequence>
<dbReference type="SUPFAM" id="SSF48113">
    <property type="entry name" value="Heme-dependent peroxidases"/>
    <property type="match status" value="1"/>
</dbReference>
<dbReference type="InterPro" id="IPR019791">
    <property type="entry name" value="Haem_peroxidase_animal"/>
</dbReference>
<dbReference type="GO" id="GO:0004601">
    <property type="term" value="F:peroxidase activity"/>
    <property type="evidence" value="ECO:0007669"/>
    <property type="project" value="UniProtKB-KW"/>
</dbReference>
<dbReference type="Pfam" id="PF03098">
    <property type="entry name" value="An_peroxidase"/>
    <property type="match status" value="1"/>
</dbReference>
<keyword evidence="1" id="KW-0560">Oxidoreductase</keyword>
<accession>A0A8S9ZV36</accession>
<organism evidence="2 3">
    <name type="scientific">Meloidogyne graminicola</name>
    <dbReference type="NCBI Taxonomy" id="189291"/>
    <lineage>
        <taxon>Eukaryota</taxon>
        <taxon>Metazoa</taxon>
        <taxon>Ecdysozoa</taxon>
        <taxon>Nematoda</taxon>
        <taxon>Chromadorea</taxon>
        <taxon>Rhabditida</taxon>
        <taxon>Tylenchina</taxon>
        <taxon>Tylenchomorpha</taxon>
        <taxon>Tylenchoidea</taxon>
        <taxon>Meloidogynidae</taxon>
        <taxon>Meloidogyninae</taxon>
        <taxon>Meloidogyne</taxon>
    </lineage>
</organism>
<evidence type="ECO:0000256" key="1">
    <source>
        <dbReference type="ARBA" id="ARBA00022559"/>
    </source>
</evidence>
<keyword evidence="1" id="KW-0575">Peroxidase</keyword>
<evidence type="ECO:0000313" key="2">
    <source>
        <dbReference type="EMBL" id="KAF7637146.1"/>
    </source>
</evidence>
<dbReference type="PANTHER" id="PTHR11475">
    <property type="entry name" value="OXIDASE/PEROXIDASE"/>
    <property type="match status" value="1"/>
</dbReference>
<dbReference type="GO" id="GO:0005615">
    <property type="term" value="C:extracellular space"/>
    <property type="evidence" value="ECO:0007669"/>
    <property type="project" value="TreeGrafter"/>
</dbReference>
<proteinExistence type="predicted"/>
<dbReference type="Proteomes" id="UP000605970">
    <property type="component" value="Unassembled WGS sequence"/>
</dbReference>
<dbReference type="InterPro" id="IPR037120">
    <property type="entry name" value="Haem_peroxidase_sf_animal"/>
</dbReference>
<dbReference type="OrthoDB" id="823504at2759"/>
<dbReference type="InterPro" id="IPR010255">
    <property type="entry name" value="Haem_peroxidase_sf"/>
</dbReference>
<comment type="caution">
    <text evidence="2">The sequence shown here is derived from an EMBL/GenBank/DDBJ whole genome shotgun (WGS) entry which is preliminary data.</text>
</comment>
<dbReference type="GO" id="GO:0006979">
    <property type="term" value="P:response to oxidative stress"/>
    <property type="evidence" value="ECO:0007669"/>
    <property type="project" value="InterPro"/>
</dbReference>
<name>A0A8S9ZV36_9BILA</name>
<evidence type="ECO:0000313" key="3">
    <source>
        <dbReference type="Proteomes" id="UP000605970"/>
    </source>
</evidence>
<dbReference type="PROSITE" id="PS50292">
    <property type="entry name" value="PEROXIDASE_3"/>
    <property type="match status" value="1"/>
</dbReference>
<protein>
    <submittedName>
        <fullName evidence="2">ShKT domain-containing protein</fullName>
    </submittedName>
</protein>
<reference evidence="2" key="1">
    <citation type="journal article" date="2020" name="Ecol. Evol.">
        <title>Genome structure and content of the rice root-knot nematode (Meloidogyne graminicola).</title>
        <authorList>
            <person name="Phan N.T."/>
            <person name="Danchin E.G.J."/>
            <person name="Klopp C."/>
            <person name="Perfus-Barbeoch L."/>
            <person name="Kozlowski D.K."/>
            <person name="Koutsovoulos G.D."/>
            <person name="Lopez-Roques C."/>
            <person name="Bouchez O."/>
            <person name="Zahm M."/>
            <person name="Besnard G."/>
            <person name="Bellafiore S."/>
        </authorList>
    </citation>
    <scope>NUCLEOTIDE SEQUENCE</scope>
    <source>
        <strain evidence="2">VN-18</strain>
    </source>
</reference>